<feature type="compositionally biased region" description="Basic and acidic residues" evidence="1">
    <location>
        <begin position="295"/>
        <end position="315"/>
    </location>
</feature>
<dbReference type="InterPro" id="IPR018330">
    <property type="entry name" value="RecT_fam"/>
</dbReference>
<dbReference type="Pfam" id="PF03837">
    <property type="entry name" value="RecT"/>
    <property type="match status" value="1"/>
</dbReference>
<name>A0A0F5QF34_9HYPH</name>
<protein>
    <submittedName>
        <fullName evidence="2">Recombinase</fullName>
    </submittedName>
</protein>
<dbReference type="NCBIfam" id="TIGR01913">
    <property type="entry name" value="bet_lambda"/>
    <property type="match status" value="1"/>
</dbReference>
<evidence type="ECO:0000313" key="2">
    <source>
        <dbReference type="EMBL" id="KKC39550.1"/>
    </source>
</evidence>
<dbReference type="AlphaFoldDB" id="A0A0F5QF34"/>
<dbReference type="GO" id="GO:0003677">
    <property type="term" value="F:DNA binding"/>
    <property type="evidence" value="ECO:0007669"/>
    <property type="project" value="InterPro"/>
</dbReference>
<gene>
    <name evidence="2" type="ORF">WH87_05000</name>
</gene>
<comment type="caution">
    <text evidence="2">The sequence shown here is derived from an EMBL/GenBank/DDBJ whole genome shotgun (WGS) entry which is preliminary data.</text>
</comment>
<dbReference type="OrthoDB" id="7889018at2"/>
<feature type="region of interest" description="Disordered" evidence="1">
    <location>
        <begin position="294"/>
        <end position="315"/>
    </location>
</feature>
<organism evidence="2 3">
    <name type="scientific">Devosia epidermidihirudinis</name>
    <dbReference type="NCBI Taxonomy" id="1293439"/>
    <lineage>
        <taxon>Bacteria</taxon>
        <taxon>Pseudomonadati</taxon>
        <taxon>Pseudomonadota</taxon>
        <taxon>Alphaproteobacteria</taxon>
        <taxon>Hyphomicrobiales</taxon>
        <taxon>Devosiaceae</taxon>
        <taxon>Devosia</taxon>
    </lineage>
</organism>
<evidence type="ECO:0000313" key="3">
    <source>
        <dbReference type="Proteomes" id="UP000033411"/>
    </source>
</evidence>
<dbReference type="STRING" id="1293439.WH87_05000"/>
<keyword evidence="3" id="KW-1185">Reference proteome</keyword>
<dbReference type="InterPro" id="IPR010183">
    <property type="entry name" value="Phage_lambda_Bet"/>
</dbReference>
<dbReference type="RefSeq" id="WP_046138223.1">
    <property type="nucleotide sequence ID" value="NZ_LANJ01000011.1"/>
</dbReference>
<dbReference type="GO" id="GO:0006310">
    <property type="term" value="P:DNA recombination"/>
    <property type="evidence" value="ECO:0007669"/>
    <property type="project" value="InterPro"/>
</dbReference>
<dbReference type="PATRIC" id="fig|1293439.3.peg.567"/>
<accession>A0A0F5QF34</accession>
<proteinExistence type="predicted"/>
<dbReference type="EMBL" id="LANJ01000011">
    <property type="protein sequence ID" value="KKC39550.1"/>
    <property type="molecule type" value="Genomic_DNA"/>
</dbReference>
<reference evidence="2 3" key="1">
    <citation type="submission" date="2015-03" db="EMBL/GenBank/DDBJ databases">
        <authorList>
            <person name="Lepp D."/>
            <person name="Hassan Y.I."/>
            <person name="Li X.-Z."/>
            <person name="Zhou T."/>
        </authorList>
    </citation>
    <scope>NUCLEOTIDE SEQUENCE [LARGE SCALE GENOMIC DNA]</scope>
    <source>
        <strain evidence="2 3">E84</strain>
    </source>
</reference>
<sequence length="315" mass="35262">MNAITAFDLSPRQITLVQHTVAKDCNADEFNLFMEAARSYGLDPFRKQILPLVFGKNAKDQSKRRMSIVVSRDGLRVIAQRCKNYRPASEKAEWETDPDLVGPLNPKGLISCTVYLWQQDSRGEWFKVKGEAEWDEFAPVTDEWGENEQGQRKPTGRKTIDASGNWVKMPKVMLEKCAEAQALRAGWPDAFGGVYVEEELDRAKVIDATATEIVAQEAEEQRMRRIGAADAITITWGNGWALENVPLGEFADRCLDFITNTPKPDVALWAQANRVGLQQFWAKQPGDSLAIKQAIEAKAKEPDPKPEPAKETQAA</sequence>
<dbReference type="Proteomes" id="UP000033411">
    <property type="component" value="Unassembled WGS sequence"/>
</dbReference>
<evidence type="ECO:0000256" key="1">
    <source>
        <dbReference type="SAM" id="MobiDB-lite"/>
    </source>
</evidence>